<evidence type="ECO:0000256" key="2">
    <source>
        <dbReference type="ARBA" id="ARBA00004883"/>
    </source>
</evidence>
<evidence type="ECO:0000259" key="9">
    <source>
        <dbReference type="Pfam" id="PF01370"/>
    </source>
</evidence>
<dbReference type="InterPro" id="IPR001509">
    <property type="entry name" value="Epimerase_deHydtase"/>
</dbReference>
<keyword evidence="7" id="KW-0413">Isomerase</keyword>
<name>A0A0C2MIR9_THEKT</name>
<comment type="function">
    <text evidence="1">Catalyzes the two-step NADP-dependent conversion of GDP-4-dehydro-6-deoxy-D-mannose to GDP-fucose, involving an epimerase and a reductase reaction.</text>
</comment>
<dbReference type="UniPathway" id="UPA00128">
    <property type="reaction ID" value="UER00191"/>
</dbReference>
<dbReference type="SUPFAM" id="SSF51735">
    <property type="entry name" value="NAD(P)-binding Rossmann-fold domains"/>
    <property type="match status" value="1"/>
</dbReference>
<evidence type="ECO:0000313" key="11">
    <source>
        <dbReference type="Proteomes" id="UP000031668"/>
    </source>
</evidence>
<dbReference type="CDD" id="cd05239">
    <property type="entry name" value="GDP_FS_SDR_e"/>
    <property type="match status" value="1"/>
</dbReference>
<evidence type="ECO:0000256" key="4">
    <source>
        <dbReference type="ARBA" id="ARBA00012371"/>
    </source>
</evidence>
<comment type="caution">
    <text evidence="10">The sequence shown here is derived from an EMBL/GenBank/DDBJ whole genome shotgun (WGS) entry which is preliminary data.</text>
</comment>
<reference evidence="10 11" key="1">
    <citation type="journal article" date="2014" name="Genome Biol. Evol.">
        <title>The genome of the myxosporean Thelohanellus kitauei shows adaptations to nutrient acquisition within its fish host.</title>
        <authorList>
            <person name="Yang Y."/>
            <person name="Xiong J."/>
            <person name="Zhou Z."/>
            <person name="Huo F."/>
            <person name="Miao W."/>
            <person name="Ran C."/>
            <person name="Liu Y."/>
            <person name="Zhang J."/>
            <person name="Feng J."/>
            <person name="Wang M."/>
            <person name="Wang M."/>
            <person name="Wang L."/>
            <person name="Yao B."/>
        </authorList>
    </citation>
    <scope>NUCLEOTIDE SEQUENCE [LARGE SCALE GENOMIC DNA]</scope>
    <source>
        <strain evidence="10">Wuqing</strain>
    </source>
</reference>
<dbReference type="GO" id="GO:0042351">
    <property type="term" value="P:'de novo' GDP-L-fucose biosynthetic process"/>
    <property type="evidence" value="ECO:0007669"/>
    <property type="project" value="UniProtKB-UniPathway"/>
</dbReference>
<protein>
    <recommendedName>
        <fullName evidence="4">GDP-L-fucose synthase</fullName>
        <ecNumber evidence="4">1.1.1.271</ecNumber>
    </recommendedName>
    <alternativeName>
        <fullName evidence="8">GDP-4-keto-6-deoxy-D-mannose-3,5-epimerase-4-reductase</fullName>
    </alternativeName>
</protein>
<evidence type="ECO:0000256" key="5">
    <source>
        <dbReference type="ARBA" id="ARBA00022857"/>
    </source>
</evidence>
<gene>
    <name evidence="10" type="ORF">RF11_00439</name>
</gene>
<evidence type="ECO:0000256" key="1">
    <source>
        <dbReference type="ARBA" id="ARBA00002870"/>
    </source>
</evidence>
<dbReference type="GO" id="GO:0050577">
    <property type="term" value="F:GDP-L-fucose synthase activity"/>
    <property type="evidence" value="ECO:0007669"/>
    <property type="project" value="UniProtKB-EC"/>
</dbReference>
<accession>A0A0C2MIR9</accession>
<dbReference type="GO" id="GO:0016853">
    <property type="term" value="F:isomerase activity"/>
    <property type="evidence" value="ECO:0007669"/>
    <property type="project" value="UniProtKB-KW"/>
</dbReference>
<comment type="similarity">
    <text evidence="3">Belongs to the NAD(P)-dependent epimerase/dehydratase family. Fucose synthase subfamily.</text>
</comment>
<evidence type="ECO:0000256" key="3">
    <source>
        <dbReference type="ARBA" id="ARBA00005959"/>
    </source>
</evidence>
<dbReference type="PANTHER" id="PTHR43238">
    <property type="entry name" value="GDP-L-FUCOSE SYNTHASE"/>
    <property type="match status" value="1"/>
</dbReference>
<dbReference type="OMA" id="HPSNYGY"/>
<sequence>MNDYRCVLVTGGSGLVGKNLQSEVEKEFGSSEKFVFLSSKDCNLEDPKETLKLFEKYKPDCVIHLAANVGGLYKNMRGNFELLRTNMKINENILDAAVQWRVSKCISCLSTCIFPDKTEYPIDETMVHNGPPSDTNFGYSYAKRFIDIYNRYVFRLRSDLIFTSIVPCNVYGQHDNFNIEDGHVIPSLIQKAYVAKQKGQPLTVLGTGKPLRQFVYAKDLARLILLVLRDYNDGAPIILCPDEFDEISIADAAESIRKAMKIEQKLVFNPSFADGQFKKTASNKKLRKMWPDFKFTPFSVGIQETVDWFIKNYDKARK</sequence>
<dbReference type="Gene3D" id="3.40.50.720">
    <property type="entry name" value="NAD(P)-binding Rossmann-like Domain"/>
    <property type="match status" value="1"/>
</dbReference>
<dbReference type="OrthoDB" id="202470at2759"/>
<feature type="domain" description="NAD-dependent epimerase/dehydratase" evidence="9">
    <location>
        <begin position="7"/>
        <end position="235"/>
    </location>
</feature>
<dbReference type="InterPro" id="IPR036291">
    <property type="entry name" value="NAD(P)-bd_dom_sf"/>
</dbReference>
<dbReference type="Proteomes" id="UP000031668">
    <property type="component" value="Unassembled WGS sequence"/>
</dbReference>
<dbReference type="HAMAP" id="MF_00956">
    <property type="entry name" value="GDP_fucose_synth"/>
    <property type="match status" value="1"/>
</dbReference>
<dbReference type="Pfam" id="PF01370">
    <property type="entry name" value="Epimerase"/>
    <property type="match status" value="1"/>
</dbReference>
<comment type="pathway">
    <text evidence="2">Nucleotide-sugar biosynthesis; GDP-L-fucose biosynthesis via de novo pathway; GDP-L-fucose from GDP-alpha-D-mannose: step 2/2.</text>
</comment>
<evidence type="ECO:0000313" key="10">
    <source>
        <dbReference type="EMBL" id="KII66976.1"/>
    </source>
</evidence>
<organism evidence="10 11">
    <name type="scientific">Thelohanellus kitauei</name>
    <name type="common">Myxosporean</name>
    <dbReference type="NCBI Taxonomy" id="669202"/>
    <lineage>
        <taxon>Eukaryota</taxon>
        <taxon>Metazoa</taxon>
        <taxon>Cnidaria</taxon>
        <taxon>Myxozoa</taxon>
        <taxon>Myxosporea</taxon>
        <taxon>Bivalvulida</taxon>
        <taxon>Platysporina</taxon>
        <taxon>Myxobolidae</taxon>
        <taxon>Thelohanellus</taxon>
    </lineage>
</organism>
<keyword evidence="6" id="KW-0560">Oxidoreductase</keyword>
<evidence type="ECO:0000256" key="6">
    <source>
        <dbReference type="ARBA" id="ARBA00023002"/>
    </source>
</evidence>
<dbReference type="AlphaFoldDB" id="A0A0C2MIR9"/>
<evidence type="ECO:0000256" key="7">
    <source>
        <dbReference type="ARBA" id="ARBA00023235"/>
    </source>
</evidence>
<dbReference type="Gene3D" id="3.90.25.10">
    <property type="entry name" value="UDP-galactose 4-epimerase, domain 1"/>
    <property type="match status" value="1"/>
</dbReference>
<dbReference type="PANTHER" id="PTHR43238:SF1">
    <property type="entry name" value="GDP-L-FUCOSE SYNTHASE"/>
    <property type="match status" value="1"/>
</dbReference>
<evidence type="ECO:0000256" key="8">
    <source>
        <dbReference type="ARBA" id="ARBA00032995"/>
    </source>
</evidence>
<dbReference type="InterPro" id="IPR028614">
    <property type="entry name" value="GDP_fucose/colitose_synth"/>
</dbReference>
<proteinExistence type="inferred from homology"/>
<keyword evidence="5" id="KW-0521">NADP</keyword>
<dbReference type="EC" id="1.1.1.271" evidence="4"/>
<dbReference type="EMBL" id="JWZT01003360">
    <property type="protein sequence ID" value="KII66976.1"/>
    <property type="molecule type" value="Genomic_DNA"/>
</dbReference>
<keyword evidence="11" id="KW-1185">Reference proteome</keyword>